<sequence>MVISPECDLPCESRVSTLINNATKEWKVDLIKQWFIPQDVEAILSIPLSAHGARDRLI</sequence>
<dbReference type="Proteomes" id="UP000237347">
    <property type="component" value="Unassembled WGS sequence"/>
</dbReference>
<gene>
    <name evidence="1" type="ORF">CFP56_027553</name>
</gene>
<dbReference type="EMBL" id="PKMF04000448">
    <property type="protein sequence ID" value="KAK7831247.1"/>
    <property type="molecule type" value="Genomic_DNA"/>
</dbReference>
<protein>
    <submittedName>
        <fullName evidence="1">Uncharacterized protein</fullName>
    </submittedName>
</protein>
<accession>A0AAW0JWZ5</accession>
<evidence type="ECO:0000313" key="2">
    <source>
        <dbReference type="Proteomes" id="UP000237347"/>
    </source>
</evidence>
<comment type="caution">
    <text evidence="1">The sequence shown here is derived from an EMBL/GenBank/DDBJ whole genome shotgun (WGS) entry which is preliminary data.</text>
</comment>
<name>A0AAW0JWZ5_QUESU</name>
<proteinExistence type="predicted"/>
<reference evidence="1 2" key="1">
    <citation type="journal article" date="2018" name="Sci. Data">
        <title>The draft genome sequence of cork oak.</title>
        <authorList>
            <person name="Ramos A.M."/>
            <person name="Usie A."/>
            <person name="Barbosa P."/>
            <person name="Barros P.M."/>
            <person name="Capote T."/>
            <person name="Chaves I."/>
            <person name="Simoes F."/>
            <person name="Abreu I."/>
            <person name="Carrasquinho I."/>
            <person name="Faro C."/>
            <person name="Guimaraes J.B."/>
            <person name="Mendonca D."/>
            <person name="Nobrega F."/>
            <person name="Rodrigues L."/>
            <person name="Saibo N.J.M."/>
            <person name="Varela M.C."/>
            <person name="Egas C."/>
            <person name="Matos J."/>
            <person name="Miguel C.M."/>
            <person name="Oliveira M.M."/>
            <person name="Ricardo C.P."/>
            <person name="Goncalves S."/>
        </authorList>
    </citation>
    <scope>NUCLEOTIDE SEQUENCE [LARGE SCALE GENOMIC DNA]</scope>
    <source>
        <strain evidence="2">cv. HL8</strain>
    </source>
</reference>
<organism evidence="1 2">
    <name type="scientific">Quercus suber</name>
    <name type="common">Cork oak</name>
    <dbReference type="NCBI Taxonomy" id="58331"/>
    <lineage>
        <taxon>Eukaryota</taxon>
        <taxon>Viridiplantae</taxon>
        <taxon>Streptophyta</taxon>
        <taxon>Embryophyta</taxon>
        <taxon>Tracheophyta</taxon>
        <taxon>Spermatophyta</taxon>
        <taxon>Magnoliopsida</taxon>
        <taxon>eudicotyledons</taxon>
        <taxon>Gunneridae</taxon>
        <taxon>Pentapetalae</taxon>
        <taxon>rosids</taxon>
        <taxon>fabids</taxon>
        <taxon>Fagales</taxon>
        <taxon>Fagaceae</taxon>
        <taxon>Quercus</taxon>
    </lineage>
</organism>
<keyword evidence="2" id="KW-1185">Reference proteome</keyword>
<evidence type="ECO:0000313" key="1">
    <source>
        <dbReference type="EMBL" id="KAK7831247.1"/>
    </source>
</evidence>
<dbReference type="AlphaFoldDB" id="A0AAW0JWZ5"/>